<keyword evidence="1" id="KW-0472">Membrane</keyword>
<dbReference type="AlphaFoldDB" id="A0A2M4CX19"/>
<keyword evidence="1" id="KW-0812">Transmembrane</keyword>
<feature type="transmembrane region" description="Helical" evidence="1">
    <location>
        <begin position="12"/>
        <end position="33"/>
    </location>
</feature>
<name>A0A2M4CX19_ANODA</name>
<proteinExistence type="predicted"/>
<protein>
    <submittedName>
        <fullName evidence="2">Uncharacterized protein</fullName>
    </submittedName>
</protein>
<reference evidence="2" key="1">
    <citation type="submission" date="2018-01" db="EMBL/GenBank/DDBJ databases">
        <title>An insight into the sialome of Amazonian anophelines.</title>
        <authorList>
            <person name="Ribeiro J.M."/>
            <person name="Scarpassa V."/>
            <person name="Calvo E."/>
        </authorList>
    </citation>
    <scope>NUCLEOTIDE SEQUENCE</scope>
</reference>
<sequence length="160" mass="18247">MTIPALVNDPLLIHYLFYISFSLSLSLSLSFYFSLSLSFSLFLSFFSSYLTIPLASFTTPLSICFVFLSVFRSITIFLFLSLSFSISLSSCSCSLCHSYCCHRVFRWCLIPRPRFVSYCLYLPFIPHRNLCHFPLTPITGFSKLDHSTVDSVLLPPNLCV</sequence>
<evidence type="ECO:0000313" key="2">
    <source>
        <dbReference type="EMBL" id="MBW69819.1"/>
    </source>
</evidence>
<accession>A0A2M4CX19</accession>
<evidence type="ECO:0000256" key="1">
    <source>
        <dbReference type="SAM" id="Phobius"/>
    </source>
</evidence>
<organism evidence="2">
    <name type="scientific">Anopheles darlingi</name>
    <name type="common">Mosquito</name>
    <dbReference type="NCBI Taxonomy" id="43151"/>
    <lineage>
        <taxon>Eukaryota</taxon>
        <taxon>Metazoa</taxon>
        <taxon>Ecdysozoa</taxon>
        <taxon>Arthropoda</taxon>
        <taxon>Hexapoda</taxon>
        <taxon>Insecta</taxon>
        <taxon>Pterygota</taxon>
        <taxon>Neoptera</taxon>
        <taxon>Endopterygota</taxon>
        <taxon>Diptera</taxon>
        <taxon>Nematocera</taxon>
        <taxon>Culicoidea</taxon>
        <taxon>Culicidae</taxon>
        <taxon>Anophelinae</taxon>
        <taxon>Anopheles</taxon>
    </lineage>
</organism>
<dbReference type="EMBL" id="GGFL01005641">
    <property type="protein sequence ID" value="MBW69819.1"/>
    <property type="molecule type" value="Transcribed_RNA"/>
</dbReference>
<keyword evidence="1" id="KW-1133">Transmembrane helix</keyword>